<keyword evidence="2" id="KW-1185">Reference proteome</keyword>
<reference evidence="1 2" key="1">
    <citation type="submission" date="2024-01" db="EMBL/GenBank/DDBJ databases">
        <title>The genomes of 5 underutilized Papilionoideae crops provide insights into root nodulation and disease resistanc.</title>
        <authorList>
            <person name="Yuan L."/>
        </authorList>
    </citation>
    <scope>NUCLEOTIDE SEQUENCE [LARGE SCALE GENOMIC DNA]</scope>
    <source>
        <strain evidence="1">ZHUSHIDOU_FW_LH</strain>
        <tissue evidence="1">Leaf</tissue>
    </source>
</reference>
<protein>
    <submittedName>
        <fullName evidence="1">Uncharacterized protein</fullName>
    </submittedName>
</protein>
<organism evidence="1 2">
    <name type="scientific">Crotalaria pallida</name>
    <name type="common">Smooth rattlebox</name>
    <name type="synonym">Crotalaria striata</name>
    <dbReference type="NCBI Taxonomy" id="3830"/>
    <lineage>
        <taxon>Eukaryota</taxon>
        <taxon>Viridiplantae</taxon>
        <taxon>Streptophyta</taxon>
        <taxon>Embryophyta</taxon>
        <taxon>Tracheophyta</taxon>
        <taxon>Spermatophyta</taxon>
        <taxon>Magnoliopsida</taxon>
        <taxon>eudicotyledons</taxon>
        <taxon>Gunneridae</taxon>
        <taxon>Pentapetalae</taxon>
        <taxon>rosids</taxon>
        <taxon>fabids</taxon>
        <taxon>Fabales</taxon>
        <taxon>Fabaceae</taxon>
        <taxon>Papilionoideae</taxon>
        <taxon>50 kb inversion clade</taxon>
        <taxon>genistoids sensu lato</taxon>
        <taxon>core genistoids</taxon>
        <taxon>Crotalarieae</taxon>
        <taxon>Crotalaria</taxon>
    </lineage>
</organism>
<name>A0AAN9E3M6_CROPI</name>
<proteinExistence type="predicted"/>
<sequence>MEWFEAISQSKSKEQVWFLVVVIWSIWKARNSREFQGRSKSVEEVASEISGFWERWRKVRHEAFGSPLPSCRGGAIVLQEETVSPREAVLVCSDGAIFMTEGSSGSDFKNNPIRRGASLPISQLHGYISNPGFTYDNVMEISQLYLMIWLNPMTSIAENASVGDTGNSVLESPVDSVRVVDSISEVIGSDFGSALLEKSVAS</sequence>
<evidence type="ECO:0000313" key="2">
    <source>
        <dbReference type="Proteomes" id="UP001372338"/>
    </source>
</evidence>
<evidence type="ECO:0000313" key="1">
    <source>
        <dbReference type="EMBL" id="KAK7243070.1"/>
    </source>
</evidence>
<dbReference type="AlphaFoldDB" id="A0AAN9E3M6"/>
<gene>
    <name evidence="1" type="ORF">RIF29_37854</name>
</gene>
<dbReference type="EMBL" id="JAYWIO010000008">
    <property type="protein sequence ID" value="KAK7243070.1"/>
    <property type="molecule type" value="Genomic_DNA"/>
</dbReference>
<comment type="caution">
    <text evidence="1">The sequence shown here is derived from an EMBL/GenBank/DDBJ whole genome shotgun (WGS) entry which is preliminary data.</text>
</comment>
<dbReference type="Proteomes" id="UP001372338">
    <property type="component" value="Unassembled WGS sequence"/>
</dbReference>
<accession>A0AAN9E3M6</accession>